<proteinExistence type="inferred from homology"/>
<dbReference type="OrthoDB" id="103454at2759"/>
<dbReference type="PANTHER" id="PTHR13405:SF11">
    <property type="entry name" value="NUCLEAR PORE COMPLEX PROTEIN NUP133"/>
    <property type="match status" value="1"/>
</dbReference>
<evidence type="ECO:0000313" key="12">
    <source>
        <dbReference type="Proteomes" id="UP000028545"/>
    </source>
</evidence>
<dbReference type="OMA" id="HVATLLW"/>
<dbReference type="InterPro" id="IPR037624">
    <property type="entry name" value="Nup133-like"/>
</dbReference>
<dbReference type="GO" id="GO:0006606">
    <property type="term" value="P:protein import into nucleus"/>
    <property type="evidence" value="ECO:0007669"/>
    <property type="project" value="TreeGrafter"/>
</dbReference>
<evidence type="ECO:0000256" key="6">
    <source>
        <dbReference type="ARBA" id="ARBA00023010"/>
    </source>
</evidence>
<keyword evidence="5" id="KW-0653">Protein transport</keyword>
<reference evidence="11 12" key="1">
    <citation type="journal article" date="2014" name="Genome Announc.">
        <title>Draft genome sequence of the pathogenic fungus Scedosporium apiospermum.</title>
        <authorList>
            <person name="Vandeputte P."/>
            <person name="Ghamrawi S."/>
            <person name="Rechenmann M."/>
            <person name="Iltis A."/>
            <person name="Giraud S."/>
            <person name="Fleury M."/>
            <person name="Thornton C."/>
            <person name="Delhaes L."/>
            <person name="Meyer W."/>
            <person name="Papon N."/>
            <person name="Bouchara J.P."/>
        </authorList>
    </citation>
    <scope>NUCLEOTIDE SEQUENCE [LARGE SCALE GENOMIC DNA]</scope>
    <source>
        <strain evidence="11 12">IHEM 14462</strain>
    </source>
</reference>
<dbReference type="Gene3D" id="2.130.10.10">
    <property type="entry name" value="YVTN repeat-like/Quinoprotein amine dehydrogenase"/>
    <property type="match status" value="1"/>
</dbReference>
<dbReference type="Gene3D" id="1.20.58.1380">
    <property type="match status" value="1"/>
</dbReference>
<dbReference type="InterPro" id="IPR015943">
    <property type="entry name" value="WD40/YVTN_repeat-like_dom_sf"/>
</dbReference>
<feature type="domain" description="Nucleoporin Nup133/Nup155-like C-terminal" evidence="9">
    <location>
        <begin position="677"/>
        <end position="1332"/>
    </location>
</feature>
<dbReference type="InterPro" id="IPR007187">
    <property type="entry name" value="Nucleoporin_Nup133/Nup155_C"/>
</dbReference>
<dbReference type="Proteomes" id="UP000028545">
    <property type="component" value="Unassembled WGS sequence"/>
</dbReference>
<comment type="caution">
    <text evidence="11">The sequence shown here is derived from an EMBL/GenBank/DDBJ whole genome shotgun (WGS) entry which is preliminary data.</text>
</comment>
<feature type="region of interest" description="Disordered" evidence="8">
    <location>
        <begin position="1"/>
        <end position="45"/>
    </location>
</feature>
<evidence type="ECO:0000313" key="11">
    <source>
        <dbReference type="EMBL" id="KEZ38680.1"/>
    </source>
</evidence>
<name>A0A084FUB8_PSEDA</name>
<dbReference type="GO" id="GO:0031080">
    <property type="term" value="C:nuclear pore outer ring"/>
    <property type="evidence" value="ECO:0007669"/>
    <property type="project" value="TreeGrafter"/>
</dbReference>
<dbReference type="GO" id="GO:0017056">
    <property type="term" value="F:structural constituent of nuclear pore"/>
    <property type="evidence" value="ECO:0007669"/>
    <property type="project" value="InterPro"/>
</dbReference>
<keyword evidence="6" id="KW-0811">Translocation</keyword>
<feature type="domain" description="Nucleoporin Nup133/Nup155-like N-terminal" evidence="10">
    <location>
        <begin position="109"/>
        <end position="566"/>
    </location>
</feature>
<dbReference type="PANTHER" id="PTHR13405">
    <property type="entry name" value="NUCLEAR PORE COMPLEX PROTEIN NUP133"/>
    <property type="match status" value="1"/>
</dbReference>
<dbReference type="Gene3D" id="1.25.40.700">
    <property type="match status" value="1"/>
</dbReference>
<evidence type="ECO:0000256" key="2">
    <source>
        <dbReference type="ARBA" id="ARBA00005569"/>
    </source>
</evidence>
<evidence type="ECO:0000259" key="9">
    <source>
        <dbReference type="Pfam" id="PF03177"/>
    </source>
</evidence>
<sequence length="1379" mass="155038">MFSPAVHEATGPAAGTRSRRRQRPKSTDSLVQPPKAKRQRVPLTEQTFVNPDVRPEMLEVKPDRLSAIDIKPDGIENMPVPKRDLGIRAKKPKASERVSKGDGSVVLSTNNAYTVSKLPALPDRLRADVTAPQHGDIFSSSGYAVTLTHTHAIVWPYTSTTPSPETFTFSLPYPSRSPTDPLPLASLVPPSASSTEPGLVVVMPASGRITFWETISCAATIDLMRQQRHGVEYAIHGMSSGERVIQITPAESAGFVLAMSSGRLAHMMVRDSHGRPSISVRFLDTSLGASHAGIFGSIRHVLSHSTGRGEIAAVRAERSSRVGERNVVAATVKGKLIAWKFHRGGHYDSLGEADVRESIIDAFYDADQSVSDFPADSFELLDFTYVPKGLESKYHDMSRLSDAIESDDSNIQHLLLVVSLTKRFSARYALVEVILAPRSARIGMVRPITCYTTPINTKPAVNALRPRIHLPRPALVAFVVFDRAAVIASIAIPPLSPDAQLQEDTHMAPDLYEDVIDLRDDNVLEIIGSGFEEPPAVTGHEDSRTLRHKAKNPTAIIMVRGVGTLRIATTEVERFASDRAPRVTAKSKLEQAVFYGVKADNPLLFDGRRDVQFTHDEMSEAALELSHEIVSSTNPHIGTLPVSLEDNLRSRSLALERLIHYLASTNVQMSRRTRWMLLWNAEKMAVSVALWKKQEVFVAQRPVDNKKTLITEIVEYIHEDQKSNPNTVVGEVDRVRHWFINDVWRLEIFIAWAYEVIKHMYKGQTLDDVKLSYLMEEAVSVNVISLKGGIDFRLKNLQLYGLDGEEMEHGILADYTGLPEPWTGSHFVCNNAKRLLELCHQWLQQFYPSMDDHRQFARRPTAGILSEIVANLPTLTDQYLLSVLEQSRWATTTNDAKKLQWAHVCAEAYMTSRYDKVLALEYLELWDDAMAIAEKHRCWTALADVLIVQIHGLIAKSQDPKVPIDASDLILAKVDSLRSRLKGYFDRYGQDFAFAAYDTLLAKDGVMGVLDFDGDVHGYKTKYLRSKPELAKISWINDVEEEKDVSHAADTLLDLGLSKEQLLWNKKVELSLGKLALMASDSSLGREFALGPADTKSAPETVREEQLFKVDNELEIIKIQDALFREIYRTVETAVDEAAEIELAMEAHAPEVPKKHKIFSQLLETGIRRLLRHETLDPLTLIDVLTLAKFNDQTPGVVDERFFLALSVAHHALVGEEYKQTRRLIWRRCFTRDDWSKINDTQRKPDIEVADIISNTTLFRTYAACFGNYQDLNEHFKPLSPKDSLHVYLEELDRRFKDADKSFRDKLLDAMKWEDTQLRKFIDKCRLEEWARSTDQEARNAVNSLVDDTLAKKLEATRVHTDMDEDGYLADANGSAMMM</sequence>
<protein>
    <submittedName>
        <fullName evidence="11">Nuclear pore complex subunit</fullName>
    </submittedName>
</protein>
<dbReference type="RefSeq" id="XP_016638479.1">
    <property type="nucleotide sequence ID" value="XM_016784246.1"/>
</dbReference>
<dbReference type="FunFam" id="2.130.10.10:FF:001057">
    <property type="entry name" value="Nuclear pore complex subunit Nup133, putative"/>
    <property type="match status" value="1"/>
</dbReference>
<dbReference type="GO" id="GO:0000972">
    <property type="term" value="P:transcription-dependent tethering of RNA polymerase II gene DNA at nuclear periphery"/>
    <property type="evidence" value="ECO:0007669"/>
    <property type="project" value="TreeGrafter"/>
</dbReference>
<accession>A0A084FUB8</accession>
<dbReference type="KEGG" id="sapo:SAPIO_CDS10699"/>
<dbReference type="InterPro" id="IPR014908">
    <property type="entry name" value="Nucleoporin_Nup133/Nup155_N"/>
</dbReference>
<gene>
    <name evidence="11" type="ORF">SAPIO_CDS10699</name>
</gene>
<dbReference type="Pfam" id="PF08801">
    <property type="entry name" value="Nucleoporin_N"/>
    <property type="match status" value="1"/>
</dbReference>
<evidence type="ECO:0000256" key="8">
    <source>
        <dbReference type="SAM" id="MobiDB-lite"/>
    </source>
</evidence>
<organism evidence="11 12">
    <name type="scientific">Pseudallescheria apiosperma</name>
    <name type="common">Scedosporium apiospermum</name>
    <dbReference type="NCBI Taxonomy" id="563466"/>
    <lineage>
        <taxon>Eukaryota</taxon>
        <taxon>Fungi</taxon>
        <taxon>Dikarya</taxon>
        <taxon>Ascomycota</taxon>
        <taxon>Pezizomycotina</taxon>
        <taxon>Sordariomycetes</taxon>
        <taxon>Hypocreomycetidae</taxon>
        <taxon>Microascales</taxon>
        <taxon>Microascaceae</taxon>
        <taxon>Scedosporium</taxon>
    </lineage>
</organism>
<dbReference type="SUPFAM" id="SSF117289">
    <property type="entry name" value="Nucleoporin domain"/>
    <property type="match status" value="1"/>
</dbReference>
<keyword evidence="4" id="KW-0509">mRNA transport</keyword>
<dbReference type="GO" id="GO:0016973">
    <property type="term" value="P:poly(A)+ mRNA export from nucleus"/>
    <property type="evidence" value="ECO:0007669"/>
    <property type="project" value="TreeGrafter"/>
</dbReference>
<evidence type="ECO:0000256" key="3">
    <source>
        <dbReference type="ARBA" id="ARBA00022448"/>
    </source>
</evidence>
<dbReference type="GeneID" id="27719921"/>
<comment type="subcellular location">
    <subcellularLocation>
        <location evidence="1">Nucleus envelope</location>
    </subcellularLocation>
</comment>
<keyword evidence="7" id="KW-0539">Nucleus</keyword>
<keyword evidence="3" id="KW-0813">Transport</keyword>
<evidence type="ECO:0000259" key="10">
    <source>
        <dbReference type="Pfam" id="PF08801"/>
    </source>
</evidence>
<dbReference type="HOGENOM" id="CLU_002493_0_0_1"/>
<comment type="similarity">
    <text evidence="2">Belongs to the nucleoporin Nup133 family.</text>
</comment>
<dbReference type="Pfam" id="PF03177">
    <property type="entry name" value="Nucleoporin_C"/>
    <property type="match status" value="1"/>
</dbReference>
<dbReference type="VEuPathDB" id="FungiDB:SAPIO_CDS10699"/>
<evidence type="ECO:0000256" key="5">
    <source>
        <dbReference type="ARBA" id="ARBA00022927"/>
    </source>
</evidence>
<keyword evidence="12" id="KW-1185">Reference proteome</keyword>
<evidence type="ECO:0000256" key="7">
    <source>
        <dbReference type="ARBA" id="ARBA00023242"/>
    </source>
</evidence>
<evidence type="ECO:0000256" key="4">
    <source>
        <dbReference type="ARBA" id="ARBA00022816"/>
    </source>
</evidence>
<dbReference type="EMBL" id="JOWA01000176">
    <property type="protein sequence ID" value="KEZ38680.1"/>
    <property type="molecule type" value="Genomic_DNA"/>
</dbReference>
<evidence type="ECO:0000256" key="1">
    <source>
        <dbReference type="ARBA" id="ARBA00004259"/>
    </source>
</evidence>